<dbReference type="NCBIfam" id="NF038016">
    <property type="entry name" value="sporang_Gsm"/>
    <property type="match status" value="1"/>
</dbReference>
<dbReference type="EMBL" id="FZPH01000014">
    <property type="protein sequence ID" value="SNT62356.1"/>
    <property type="molecule type" value="Genomic_DNA"/>
</dbReference>
<evidence type="ECO:0000256" key="2">
    <source>
        <dbReference type="SAM" id="SignalP"/>
    </source>
</evidence>
<sequence>MKSALMRALTAGVLASAAAVALLPGIAAAAPTATVVAGGPLNLRTGPSTADARAGSVADGTKVTAVCQEFGEQIKGTERATPYWDRLSNGNYVSDGYLRWSPSRPWLPWCTPKGASVATVSSGGGSINVREGATTSSARIGTLTNGTGLAINCQVWGQKVVGHVRTTYAWDRLTDGRYVSDALVSYSKGMPNLPWCGQAPPTVPASGAAQFLARVAEPAKLGFQKYKVPASVTIAQSILESGWGRSYLTRRDHSYFGIKCFGNPGTIALGCRTYATQECEGNSCYDTSATFRAYRNATASFADHGYFLTVNSRYKPAFKYSNNPNQFAKEIHKAGYATSPSYASDLIEIMKAYNLYKYDPVAKKPQV</sequence>
<feature type="chain" id="PRO_5012467111" evidence="2">
    <location>
        <begin position="30"/>
        <end position="367"/>
    </location>
</feature>
<keyword evidence="5" id="KW-1185">Reference proteome</keyword>
<evidence type="ECO:0000259" key="3">
    <source>
        <dbReference type="SMART" id="SM00047"/>
    </source>
</evidence>
<dbReference type="InterPro" id="IPR051056">
    <property type="entry name" value="Glycosyl_Hydrolase_73"/>
</dbReference>
<dbReference type="AlphaFoldDB" id="A0A239P5K6"/>
<dbReference type="Gene3D" id="4.10.80.30">
    <property type="entry name" value="DNA polymerase, domain 6"/>
    <property type="match status" value="1"/>
</dbReference>
<dbReference type="RefSeq" id="WP_089253770.1">
    <property type="nucleotide sequence ID" value="NZ_FZPH01000014.1"/>
</dbReference>
<name>A0A239P5K6_9ACTN</name>
<accession>A0A239P5K6</accession>
<dbReference type="Pfam" id="PF01832">
    <property type="entry name" value="Glucosaminidase"/>
    <property type="match status" value="1"/>
</dbReference>
<dbReference type="Gene3D" id="1.10.530.10">
    <property type="match status" value="1"/>
</dbReference>
<keyword evidence="4" id="KW-0282">Flagellum</keyword>
<protein>
    <submittedName>
        <fullName evidence="4">Flagellar protein FlgJ</fullName>
    </submittedName>
</protein>
<keyword evidence="2" id="KW-0732">Signal</keyword>
<evidence type="ECO:0000313" key="4">
    <source>
        <dbReference type="EMBL" id="SNT62356.1"/>
    </source>
</evidence>
<dbReference type="GO" id="GO:0004040">
    <property type="term" value="F:amidase activity"/>
    <property type="evidence" value="ECO:0007669"/>
    <property type="project" value="InterPro"/>
</dbReference>
<gene>
    <name evidence="4" type="ORF">SAMN05421812_11454</name>
</gene>
<keyword evidence="4" id="KW-0966">Cell projection</keyword>
<dbReference type="PRINTS" id="PR01002">
    <property type="entry name" value="FLGFLGJ"/>
</dbReference>
<organism evidence="4 5">
    <name type="scientific">Asanoa hainanensis</name>
    <dbReference type="NCBI Taxonomy" id="560556"/>
    <lineage>
        <taxon>Bacteria</taxon>
        <taxon>Bacillati</taxon>
        <taxon>Actinomycetota</taxon>
        <taxon>Actinomycetes</taxon>
        <taxon>Micromonosporales</taxon>
        <taxon>Micromonosporaceae</taxon>
        <taxon>Asanoa</taxon>
    </lineage>
</organism>
<evidence type="ECO:0000313" key="5">
    <source>
        <dbReference type="Proteomes" id="UP000198362"/>
    </source>
</evidence>
<feature type="domain" description="Mannosyl-glycoprotein endo-beta-N-acetylglucosamidase-like" evidence="3">
    <location>
        <begin position="202"/>
        <end position="359"/>
    </location>
</feature>
<dbReference type="Proteomes" id="UP000198362">
    <property type="component" value="Unassembled WGS sequence"/>
</dbReference>
<dbReference type="SMART" id="SM00047">
    <property type="entry name" value="LYZ2"/>
    <property type="match status" value="1"/>
</dbReference>
<feature type="signal peptide" evidence="2">
    <location>
        <begin position="1"/>
        <end position="29"/>
    </location>
</feature>
<proteinExistence type="predicted"/>
<dbReference type="PANTHER" id="PTHR33308:SF9">
    <property type="entry name" value="PEPTIDOGLYCAN HYDROLASE FLGJ"/>
    <property type="match status" value="1"/>
</dbReference>
<dbReference type="InterPro" id="IPR002901">
    <property type="entry name" value="MGlyc_endo_b_GlcNAc-like_dom"/>
</dbReference>
<dbReference type="OrthoDB" id="3734014at2"/>
<dbReference type="PANTHER" id="PTHR33308">
    <property type="entry name" value="PEPTIDOGLYCAN HYDROLASE FLGJ"/>
    <property type="match status" value="1"/>
</dbReference>
<evidence type="ECO:0000256" key="1">
    <source>
        <dbReference type="ARBA" id="ARBA00022801"/>
    </source>
</evidence>
<keyword evidence="4" id="KW-0969">Cilium</keyword>
<reference evidence="4 5" key="1">
    <citation type="submission" date="2017-06" db="EMBL/GenBank/DDBJ databases">
        <authorList>
            <person name="Kim H.J."/>
            <person name="Triplett B.A."/>
        </authorList>
    </citation>
    <scope>NUCLEOTIDE SEQUENCE [LARGE SCALE GENOMIC DNA]</scope>
    <source>
        <strain evidence="4 5">CGMCC 4.5593</strain>
    </source>
</reference>
<keyword evidence="1" id="KW-0378">Hydrolase</keyword>